<sequence length="308" mass="34317">MWWFFVLVPISEAASYPSVTAHGMGDSCFNHGMKKITSLVGSTLDSYAVCVPTGSSRLSDTMNGYFMTMDANVDVFAATVQADANLKDGFNCIGFSQGNMLCRGYVHKYNDPPVKNFLSVHGTVSGVAAFPNCDPDGPMGPVCTQIAKLCGDVAYTQKTQDLLFQIDYYRDPYRVNTTSYKTYSQLAQWNNEGLSFNETYKDNFVKLEKLIMIKADDDTMVFPNEGEHWGHYKDDSLTDVLTMRETDWYLDDMFGLKTLDEKDKIIFNETSGNHLDFSDAQLVWWISNYFVDAPDAAAAAAVGGLSVQ</sequence>
<evidence type="ECO:0000256" key="1">
    <source>
        <dbReference type="ARBA" id="ARBA00012423"/>
    </source>
</evidence>
<dbReference type="EMBL" id="JAQMWT010000029">
    <property type="protein sequence ID" value="KAJ8613344.1"/>
    <property type="molecule type" value="Genomic_DNA"/>
</dbReference>
<evidence type="ECO:0000256" key="3">
    <source>
        <dbReference type="ARBA" id="ARBA00022729"/>
    </source>
</evidence>
<evidence type="ECO:0000256" key="2">
    <source>
        <dbReference type="ARBA" id="ARBA00014212"/>
    </source>
</evidence>
<keyword evidence="9" id="KW-1185">Reference proteome</keyword>
<evidence type="ECO:0000313" key="8">
    <source>
        <dbReference type="EMBL" id="KAJ8613344.1"/>
    </source>
</evidence>
<name>A0AAD7UPL9_9STRA</name>
<reference evidence="8" key="1">
    <citation type="submission" date="2023-01" db="EMBL/GenBank/DDBJ databases">
        <title>Metagenome sequencing of chrysophaentin producing Chrysophaeum taylorii.</title>
        <authorList>
            <person name="Davison J."/>
            <person name="Bewley C."/>
        </authorList>
    </citation>
    <scope>NUCLEOTIDE SEQUENCE</scope>
    <source>
        <strain evidence="8">NIES-1699</strain>
    </source>
</reference>
<keyword evidence="6" id="KW-0325">Glycoprotein</keyword>
<evidence type="ECO:0000256" key="4">
    <source>
        <dbReference type="ARBA" id="ARBA00022801"/>
    </source>
</evidence>
<dbReference type="InterPro" id="IPR002472">
    <property type="entry name" value="Palm_thioest"/>
</dbReference>
<proteinExistence type="predicted"/>
<dbReference type="EC" id="3.1.2.22" evidence="1"/>
<keyword evidence="4" id="KW-0378">Hydrolase</keyword>
<dbReference type="SUPFAM" id="SSF53474">
    <property type="entry name" value="alpha/beta-Hydrolases"/>
    <property type="match status" value="1"/>
</dbReference>
<dbReference type="PANTHER" id="PTHR11247">
    <property type="entry name" value="PALMITOYL-PROTEIN THIOESTERASE/DOLICHYLDIPHOSPHATASE 1"/>
    <property type="match status" value="1"/>
</dbReference>
<dbReference type="Gene3D" id="3.40.50.1820">
    <property type="entry name" value="alpha/beta hydrolase"/>
    <property type="match status" value="1"/>
</dbReference>
<evidence type="ECO:0000256" key="5">
    <source>
        <dbReference type="ARBA" id="ARBA00023157"/>
    </source>
</evidence>
<dbReference type="AlphaFoldDB" id="A0AAD7UPL9"/>
<dbReference type="Proteomes" id="UP001230188">
    <property type="component" value="Unassembled WGS sequence"/>
</dbReference>
<comment type="caution">
    <text evidence="8">The sequence shown here is derived from an EMBL/GenBank/DDBJ whole genome shotgun (WGS) entry which is preliminary data.</text>
</comment>
<evidence type="ECO:0000256" key="6">
    <source>
        <dbReference type="ARBA" id="ARBA00023180"/>
    </source>
</evidence>
<keyword evidence="3" id="KW-0732">Signal</keyword>
<keyword evidence="5" id="KW-1015">Disulfide bond</keyword>
<dbReference type="GO" id="GO:0005764">
    <property type="term" value="C:lysosome"/>
    <property type="evidence" value="ECO:0007669"/>
    <property type="project" value="TreeGrafter"/>
</dbReference>
<evidence type="ECO:0000313" key="9">
    <source>
        <dbReference type="Proteomes" id="UP001230188"/>
    </source>
</evidence>
<accession>A0AAD7UPL9</accession>
<gene>
    <name evidence="8" type="ORF">CTAYLR_002235</name>
</gene>
<dbReference type="PANTHER" id="PTHR11247:SF8">
    <property type="entry name" value="PALMITOYL-PROTEIN THIOESTERASE 1"/>
    <property type="match status" value="1"/>
</dbReference>
<organism evidence="8 9">
    <name type="scientific">Chrysophaeum taylorii</name>
    <dbReference type="NCBI Taxonomy" id="2483200"/>
    <lineage>
        <taxon>Eukaryota</taxon>
        <taxon>Sar</taxon>
        <taxon>Stramenopiles</taxon>
        <taxon>Ochrophyta</taxon>
        <taxon>Pelagophyceae</taxon>
        <taxon>Pelagomonadales</taxon>
        <taxon>Pelagomonadaceae</taxon>
        <taxon>Chrysophaeum</taxon>
    </lineage>
</organism>
<dbReference type="GO" id="GO:0008474">
    <property type="term" value="F:palmitoyl-(protein) hydrolase activity"/>
    <property type="evidence" value="ECO:0007669"/>
    <property type="project" value="UniProtKB-EC"/>
</dbReference>
<dbReference type="Pfam" id="PF02089">
    <property type="entry name" value="Palm_thioest"/>
    <property type="match status" value="1"/>
</dbReference>
<evidence type="ECO:0000256" key="7">
    <source>
        <dbReference type="ARBA" id="ARBA00031934"/>
    </source>
</evidence>
<dbReference type="PRINTS" id="PR00414">
    <property type="entry name" value="PPTHIESTRASE"/>
</dbReference>
<protein>
    <recommendedName>
        <fullName evidence="2">Palmitoyl-protein thioesterase 1</fullName>
        <ecNumber evidence="1">3.1.2.22</ecNumber>
    </recommendedName>
    <alternativeName>
        <fullName evidence="7">Palmitoyl-protein hydrolase 1</fullName>
    </alternativeName>
</protein>
<dbReference type="InterPro" id="IPR029058">
    <property type="entry name" value="AB_hydrolase_fold"/>
</dbReference>